<organism evidence="4 5">
    <name type="scientific">Streptomyces viridiviolaceus</name>
    <dbReference type="NCBI Taxonomy" id="68282"/>
    <lineage>
        <taxon>Bacteria</taxon>
        <taxon>Bacillati</taxon>
        <taxon>Actinomycetota</taxon>
        <taxon>Actinomycetes</taxon>
        <taxon>Kitasatosporales</taxon>
        <taxon>Streptomycetaceae</taxon>
        <taxon>Streptomyces</taxon>
    </lineage>
</organism>
<dbReference type="InterPro" id="IPR036661">
    <property type="entry name" value="Luciferase-like_sf"/>
</dbReference>
<protein>
    <submittedName>
        <fullName evidence="4">LLM class flavin-dependent oxidoreductase</fullName>
        <ecNumber evidence="4">1.-.-.-</ecNumber>
    </submittedName>
</protein>
<keyword evidence="2" id="KW-0503">Monooxygenase</keyword>
<feature type="domain" description="Luciferase-like" evidence="3">
    <location>
        <begin position="1"/>
        <end position="337"/>
    </location>
</feature>
<reference evidence="5" key="1">
    <citation type="journal article" date="2019" name="Int. J. Syst. Evol. Microbiol.">
        <title>The Global Catalogue of Microorganisms (GCM) 10K type strain sequencing project: providing services to taxonomists for standard genome sequencing and annotation.</title>
        <authorList>
            <consortium name="The Broad Institute Genomics Platform"/>
            <consortium name="The Broad Institute Genome Sequencing Center for Infectious Disease"/>
            <person name="Wu L."/>
            <person name="Ma J."/>
        </authorList>
    </citation>
    <scope>NUCLEOTIDE SEQUENCE [LARGE SCALE GENOMIC DNA]</scope>
    <source>
        <strain evidence="5">JCM 4855</strain>
    </source>
</reference>
<keyword evidence="1 4" id="KW-0560">Oxidoreductase</keyword>
<evidence type="ECO:0000259" key="3">
    <source>
        <dbReference type="Pfam" id="PF00296"/>
    </source>
</evidence>
<gene>
    <name evidence="4" type="ORF">ACFQMH_36310</name>
</gene>
<dbReference type="Pfam" id="PF00296">
    <property type="entry name" value="Bac_luciferase"/>
    <property type="match status" value="1"/>
</dbReference>
<evidence type="ECO:0000313" key="5">
    <source>
        <dbReference type="Proteomes" id="UP001596409"/>
    </source>
</evidence>
<sequence length="378" mass="42532">MRVDILHSFSNEGNVRPWRDVLNRARRRIKLADELGIDGFWLGEHHFDHAGIDQSPNPAMLMADLASRTSRIRIGIAAIILPLWHPLRLAEDLAMLDHMTDGRLDVALSRGILQAEIINLNAEADRADDRRSKEIFAERLDILRAAWSQDPFSWSSERFRIPHPDTRWPGAGEKYTDDNGRVTGLSIVPRPAQPGGPPLFSVTDTVGGFVGAAQQGLNVITWFPTRRVLDGLNAAYQEELDRAEQPNPALARSSAILRGCLIAPTDNEARELTEAQINDNVAFIDKVRGRKIWLDRGENPDDPGIREQKPFDLLFERDHLLIGSPGTVAEKMIQIARTQNVEHWLLSHYQDEDDAYVDRSLRLLADEVLPKVRAALGR</sequence>
<dbReference type="RefSeq" id="WP_189880169.1">
    <property type="nucleotide sequence ID" value="NZ_BMWA01000039.1"/>
</dbReference>
<dbReference type="GO" id="GO:0016491">
    <property type="term" value="F:oxidoreductase activity"/>
    <property type="evidence" value="ECO:0007669"/>
    <property type="project" value="UniProtKB-KW"/>
</dbReference>
<keyword evidence="5" id="KW-1185">Reference proteome</keyword>
<dbReference type="EC" id="1.-.-.-" evidence="4"/>
<name>A0ABW2EDZ5_9ACTN</name>
<dbReference type="InterPro" id="IPR050766">
    <property type="entry name" value="Bact_Lucif_Oxidored"/>
</dbReference>
<dbReference type="SUPFAM" id="SSF51679">
    <property type="entry name" value="Bacterial luciferase-like"/>
    <property type="match status" value="1"/>
</dbReference>
<dbReference type="PANTHER" id="PTHR30137:SF8">
    <property type="entry name" value="BLR5498 PROTEIN"/>
    <property type="match status" value="1"/>
</dbReference>
<dbReference type="Gene3D" id="3.20.20.30">
    <property type="entry name" value="Luciferase-like domain"/>
    <property type="match status" value="1"/>
</dbReference>
<evidence type="ECO:0000313" key="4">
    <source>
        <dbReference type="EMBL" id="MFC7017056.1"/>
    </source>
</evidence>
<dbReference type="Proteomes" id="UP001596409">
    <property type="component" value="Unassembled WGS sequence"/>
</dbReference>
<dbReference type="EMBL" id="JBHSYM010000086">
    <property type="protein sequence ID" value="MFC7017056.1"/>
    <property type="molecule type" value="Genomic_DNA"/>
</dbReference>
<dbReference type="PANTHER" id="PTHR30137">
    <property type="entry name" value="LUCIFERASE-LIKE MONOOXYGENASE"/>
    <property type="match status" value="1"/>
</dbReference>
<evidence type="ECO:0000256" key="1">
    <source>
        <dbReference type="ARBA" id="ARBA00023002"/>
    </source>
</evidence>
<proteinExistence type="predicted"/>
<evidence type="ECO:0000256" key="2">
    <source>
        <dbReference type="ARBA" id="ARBA00023033"/>
    </source>
</evidence>
<accession>A0ABW2EDZ5</accession>
<comment type="caution">
    <text evidence="4">The sequence shown here is derived from an EMBL/GenBank/DDBJ whole genome shotgun (WGS) entry which is preliminary data.</text>
</comment>
<dbReference type="InterPro" id="IPR011251">
    <property type="entry name" value="Luciferase-like_dom"/>
</dbReference>